<name>A0A1W2EMG5_9FIRM</name>
<dbReference type="GO" id="GO:0000271">
    <property type="term" value="P:polysaccharide biosynthetic process"/>
    <property type="evidence" value="ECO:0007669"/>
    <property type="project" value="TreeGrafter"/>
</dbReference>
<dbReference type="Pfam" id="PF01041">
    <property type="entry name" value="DegT_DnrJ_EryC1"/>
    <property type="match status" value="1"/>
</dbReference>
<evidence type="ECO:0000313" key="5">
    <source>
        <dbReference type="Proteomes" id="UP000192738"/>
    </source>
</evidence>
<sequence length="367" mass="40246">MKIPIFNTYISPKANEYVSRVLESTYLSEGVKVKEFESQLTSRLGWVNPIAVNSGTSALHLALVLAGIEAGDEVICPAQTFVATGLVVLQQKATVIFADIQYESGNIDPKSIEKKVTKKTKAIMPVHWGGAPCDMDEIGAIADAYDLTVVEDAAHATGATYKGRPVGSISQFTCFSFQAIKHITTGDGGAVCCLDKSDAEQAFVKRWFGIDRAHSQPSILGERQYDIASIGYKYHMNDYAAALGLANLEGFAERLARRRKIASYYRNALGSIDGIRPFITSSDRESAEWLFGMHVERRNDFIRALQSREVTASVVHLGIDHNSCFGGRRRDLPNQDKFNETQVHIPIHDGLTDETVATVVAAVKAGW</sequence>
<dbReference type="Proteomes" id="UP000192738">
    <property type="component" value="Unassembled WGS sequence"/>
</dbReference>
<accession>A0A1W2EMG5</accession>
<dbReference type="PIRSF" id="PIRSF000390">
    <property type="entry name" value="PLP_StrS"/>
    <property type="match status" value="1"/>
</dbReference>
<feature type="modified residue" description="N6-(pyridoxal phosphate)lysine" evidence="2">
    <location>
        <position position="181"/>
    </location>
</feature>
<gene>
    <name evidence="4" type="ORF">SAMN04488500_12658</name>
</gene>
<feature type="active site" description="Proton acceptor" evidence="1">
    <location>
        <position position="181"/>
    </location>
</feature>
<dbReference type="SUPFAM" id="SSF53383">
    <property type="entry name" value="PLP-dependent transferases"/>
    <property type="match status" value="1"/>
</dbReference>
<reference evidence="4 5" key="1">
    <citation type="submission" date="2017-04" db="EMBL/GenBank/DDBJ databases">
        <authorList>
            <person name="Afonso C.L."/>
            <person name="Miller P.J."/>
            <person name="Scott M.A."/>
            <person name="Spackman E."/>
            <person name="Goraichik I."/>
            <person name="Dimitrov K.M."/>
            <person name="Suarez D.L."/>
            <person name="Swayne D.E."/>
        </authorList>
    </citation>
    <scope>NUCLEOTIDE SEQUENCE [LARGE SCALE GENOMIC DNA]</scope>
    <source>
        <strain evidence="4 5">DSM 5090</strain>
    </source>
</reference>
<dbReference type="STRING" id="112901.SAMN04488500_12658"/>
<keyword evidence="2 3" id="KW-0663">Pyridoxal phosphate</keyword>
<dbReference type="AlphaFoldDB" id="A0A1W2EMG5"/>
<dbReference type="GO" id="GO:0008483">
    <property type="term" value="F:transaminase activity"/>
    <property type="evidence" value="ECO:0007669"/>
    <property type="project" value="TreeGrafter"/>
</dbReference>
<dbReference type="InterPro" id="IPR015422">
    <property type="entry name" value="PyrdxlP-dep_Trfase_small"/>
</dbReference>
<dbReference type="GO" id="GO:0030170">
    <property type="term" value="F:pyridoxal phosphate binding"/>
    <property type="evidence" value="ECO:0007669"/>
    <property type="project" value="TreeGrafter"/>
</dbReference>
<organism evidence="4 5">
    <name type="scientific">Sporomusa malonica</name>
    <dbReference type="NCBI Taxonomy" id="112901"/>
    <lineage>
        <taxon>Bacteria</taxon>
        <taxon>Bacillati</taxon>
        <taxon>Bacillota</taxon>
        <taxon>Negativicutes</taxon>
        <taxon>Selenomonadales</taxon>
        <taxon>Sporomusaceae</taxon>
        <taxon>Sporomusa</taxon>
    </lineage>
</organism>
<dbReference type="CDD" id="cd00616">
    <property type="entry name" value="AHBA_syn"/>
    <property type="match status" value="1"/>
</dbReference>
<dbReference type="InterPro" id="IPR000653">
    <property type="entry name" value="DegT/StrS_aminotransferase"/>
</dbReference>
<dbReference type="PANTHER" id="PTHR30244">
    <property type="entry name" value="TRANSAMINASE"/>
    <property type="match status" value="1"/>
</dbReference>
<evidence type="ECO:0000256" key="1">
    <source>
        <dbReference type="PIRSR" id="PIRSR000390-1"/>
    </source>
</evidence>
<evidence type="ECO:0000256" key="3">
    <source>
        <dbReference type="RuleBase" id="RU004508"/>
    </source>
</evidence>
<keyword evidence="5" id="KW-1185">Reference proteome</keyword>
<evidence type="ECO:0000256" key="2">
    <source>
        <dbReference type="PIRSR" id="PIRSR000390-2"/>
    </source>
</evidence>
<dbReference type="InterPro" id="IPR015421">
    <property type="entry name" value="PyrdxlP-dep_Trfase_major"/>
</dbReference>
<protein>
    <submittedName>
        <fullName evidence="4">dTDP-4-amino-4,6-dideoxygalactose transaminase</fullName>
    </submittedName>
</protein>
<evidence type="ECO:0000313" key="4">
    <source>
        <dbReference type="EMBL" id="SMD10907.1"/>
    </source>
</evidence>
<dbReference type="Gene3D" id="3.90.1150.10">
    <property type="entry name" value="Aspartate Aminotransferase, domain 1"/>
    <property type="match status" value="1"/>
</dbReference>
<dbReference type="RefSeq" id="WP_176215641.1">
    <property type="nucleotide sequence ID" value="NZ_CP155572.1"/>
</dbReference>
<dbReference type="Gene3D" id="3.40.640.10">
    <property type="entry name" value="Type I PLP-dependent aspartate aminotransferase-like (Major domain)"/>
    <property type="match status" value="1"/>
</dbReference>
<proteinExistence type="inferred from homology"/>
<dbReference type="InterPro" id="IPR015424">
    <property type="entry name" value="PyrdxlP-dep_Trfase"/>
</dbReference>
<dbReference type="PANTHER" id="PTHR30244:SF34">
    <property type="entry name" value="DTDP-4-AMINO-4,6-DIDEOXYGALACTOSE TRANSAMINASE"/>
    <property type="match status" value="1"/>
</dbReference>
<dbReference type="EMBL" id="FWXI01000026">
    <property type="protein sequence ID" value="SMD10907.1"/>
    <property type="molecule type" value="Genomic_DNA"/>
</dbReference>
<comment type="similarity">
    <text evidence="3">Belongs to the DegT/DnrJ/EryC1 family.</text>
</comment>